<proteinExistence type="predicted"/>
<feature type="transmembrane region" description="Helical" evidence="1">
    <location>
        <begin position="21"/>
        <end position="43"/>
    </location>
</feature>
<reference evidence="2" key="1">
    <citation type="journal article" date="2021" name="Microb. Physiol.">
        <title>Proteogenomic Insights into the Physiology of Marine, Sulfate-Reducing, Filamentous Desulfonema limicola and Desulfonema magnum.</title>
        <authorList>
            <person name="Schnaars V."/>
            <person name="Wohlbrand L."/>
            <person name="Scheve S."/>
            <person name="Hinrichs C."/>
            <person name="Reinhardt R."/>
            <person name="Rabus R."/>
        </authorList>
    </citation>
    <scope>NUCLEOTIDE SEQUENCE</scope>
    <source>
        <strain evidence="2">4be13</strain>
    </source>
</reference>
<keyword evidence="1" id="KW-0472">Membrane</keyword>
<dbReference type="KEGG" id="dmm:dnm_030230"/>
<protein>
    <submittedName>
        <fullName evidence="2">Uncharacterized protein</fullName>
    </submittedName>
</protein>
<name>A0A975GMK6_9BACT</name>
<evidence type="ECO:0000256" key="1">
    <source>
        <dbReference type="SAM" id="Phobius"/>
    </source>
</evidence>
<organism evidence="2 3">
    <name type="scientific">Desulfonema magnum</name>
    <dbReference type="NCBI Taxonomy" id="45655"/>
    <lineage>
        <taxon>Bacteria</taxon>
        <taxon>Pseudomonadati</taxon>
        <taxon>Thermodesulfobacteriota</taxon>
        <taxon>Desulfobacteria</taxon>
        <taxon>Desulfobacterales</taxon>
        <taxon>Desulfococcaceae</taxon>
        <taxon>Desulfonema</taxon>
    </lineage>
</organism>
<evidence type="ECO:0000313" key="2">
    <source>
        <dbReference type="EMBL" id="QTA86996.1"/>
    </source>
</evidence>
<dbReference type="InterPro" id="IPR058956">
    <property type="entry name" value="MamC"/>
</dbReference>
<accession>A0A975GMK6</accession>
<keyword evidence="1" id="KW-0812">Transmembrane</keyword>
<feature type="transmembrane region" description="Helical" evidence="1">
    <location>
        <begin position="90"/>
        <end position="107"/>
    </location>
</feature>
<dbReference type="EMBL" id="CP061800">
    <property type="protein sequence ID" value="QTA86996.1"/>
    <property type="molecule type" value="Genomic_DNA"/>
</dbReference>
<dbReference type="AlphaFoldDB" id="A0A975GMK6"/>
<feature type="transmembrane region" description="Helical" evidence="1">
    <location>
        <begin position="63"/>
        <end position="84"/>
    </location>
</feature>
<dbReference type="RefSeq" id="WP_207682379.1">
    <property type="nucleotide sequence ID" value="NZ_CP061800.1"/>
</dbReference>
<dbReference type="Pfam" id="PF26373">
    <property type="entry name" value="MamC"/>
    <property type="match status" value="1"/>
</dbReference>
<keyword evidence="1" id="KW-1133">Transmembrane helix</keyword>
<evidence type="ECO:0000313" key="3">
    <source>
        <dbReference type="Proteomes" id="UP000663722"/>
    </source>
</evidence>
<dbReference type="Proteomes" id="UP000663722">
    <property type="component" value="Chromosome"/>
</dbReference>
<sequence>MSYHAYPATAVANTRVATTSYVPHAALTMGGVGAIVGGTGAAARNIRQVKSGEINRQEAMGNVIKEAAGAGVATATATAVVGSFGTNRGLLSLLGLVVVATGTKYFWDAITESDKK</sequence>
<gene>
    <name evidence="2" type="ORF">dnm_030230</name>
</gene>
<keyword evidence="3" id="KW-1185">Reference proteome</keyword>